<keyword evidence="3" id="KW-1185">Reference proteome</keyword>
<dbReference type="RefSeq" id="WP_263639402.1">
    <property type="nucleotide sequence ID" value="NZ_JBAPLV010000012.1"/>
</dbReference>
<accession>A0ABU8E6D4</accession>
<proteinExistence type="predicted"/>
<dbReference type="Proteomes" id="UP001373496">
    <property type="component" value="Unassembled WGS sequence"/>
</dbReference>
<organism evidence="2 3">
    <name type="scientific">Klenkia terrae</name>
    <dbReference type="NCBI Taxonomy" id="1052259"/>
    <lineage>
        <taxon>Bacteria</taxon>
        <taxon>Bacillati</taxon>
        <taxon>Actinomycetota</taxon>
        <taxon>Actinomycetes</taxon>
        <taxon>Geodermatophilales</taxon>
        <taxon>Geodermatophilaceae</taxon>
        <taxon>Klenkia</taxon>
    </lineage>
</organism>
<feature type="region of interest" description="Disordered" evidence="1">
    <location>
        <begin position="1"/>
        <end position="40"/>
    </location>
</feature>
<evidence type="ECO:0000256" key="1">
    <source>
        <dbReference type="SAM" id="MobiDB-lite"/>
    </source>
</evidence>
<comment type="caution">
    <text evidence="2">The sequence shown here is derived from an EMBL/GenBank/DDBJ whole genome shotgun (WGS) entry which is preliminary data.</text>
</comment>
<protein>
    <submittedName>
        <fullName evidence="2">Uncharacterized protein</fullName>
    </submittedName>
</protein>
<dbReference type="EMBL" id="JBAPLV010000012">
    <property type="protein sequence ID" value="MEI4279206.1"/>
    <property type="molecule type" value="Genomic_DNA"/>
</dbReference>
<evidence type="ECO:0000313" key="3">
    <source>
        <dbReference type="Proteomes" id="UP001373496"/>
    </source>
</evidence>
<name>A0ABU8E6D4_9ACTN</name>
<evidence type="ECO:0000313" key="2">
    <source>
        <dbReference type="EMBL" id="MEI4279206.1"/>
    </source>
</evidence>
<reference evidence="2 3" key="1">
    <citation type="submission" date="2024-03" db="EMBL/GenBank/DDBJ databases">
        <title>Draft genome sequence of Klenkia terrae.</title>
        <authorList>
            <person name="Duangmal K."/>
            <person name="Chantavorakit T."/>
        </authorList>
    </citation>
    <scope>NUCLEOTIDE SEQUENCE [LARGE SCALE GENOMIC DNA]</scope>
    <source>
        <strain evidence="2 3">JCM 17786</strain>
    </source>
</reference>
<sequence length="40" mass="4662">MTDHHPTHPRTPGPTEDRGTPPFRWPHRRRTVPRRSGPAL</sequence>
<gene>
    <name evidence="2" type="ORF">UXQ13_12090</name>
</gene>